<evidence type="ECO:0000313" key="1">
    <source>
        <dbReference type="EMBL" id="MUZ59677.1"/>
    </source>
</evidence>
<name>A0AAE5AY33_AGRVI</name>
<organism evidence="1 2">
    <name type="scientific">Agrobacterium vitis</name>
    <name type="common">Rhizobium vitis</name>
    <dbReference type="NCBI Taxonomy" id="373"/>
    <lineage>
        <taxon>Bacteria</taxon>
        <taxon>Pseudomonadati</taxon>
        <taxon>Pseudomonadota</taxon>
        <taxon>Alphaproteobacteria</taxon>
        <taxon>Hyphomicrobiales</taxon>
        <taxon>Rhizobiaceae</taxon>
        <taxon>Rhizobium/Agrobacterium group</taxon>
        <taxon>Agrobacterium</taxon>
    </lineage>
</organism>
<gene>
    <name evidence="1" type="ORF">GOZ95_19735</name>
</gene>
<reference evidence="1 2" key="1">
    <citation type="submission" date="2019-12" db="EMBL/GenBank/DDBJ databases">
        <title>Whole-genome sequencing of Allorhizobium vitis.</title>
        <authorList>
            <person name="Gan H.M."/>
            <person name="Szegedi E."/>
            <person name="Burr T."/>
            <person name="Savka M.A."/>
        </authorList>
    </citation>
    <scope>NUCLEOTIDE SEQUENCE [LARGE SCALE GENOMIC DNA]</scope>
    <source>
        <strain evidence="1 2">CG989</strain>
    </source>
</reference>
<comment type="caution">
    <text evidence="1">The sequence shown here is derived from an EMBL/GenBank/DDBJ whole genome shotgun (WGS) entry which is preliminary data.</text>
</comment>
<sequence length="143" mass="16170">MDFISWLLALIGIGSDRAMRRSDKRAEVSRLNAEVAGEVGRALDILAMATPRLKRLASQIANEHPEIHLSIVKFLDEQQAIAVTMLKTTEDNKTKIATASGFPDWDKAVRDFQEWRITASRIPPWIQGIVDRWDAVFLENGIR</sequence>
<evidence type="ECO:0000313" key="2">
    <source>
        <dbReference type="Proteomes" id="UP000436692"/>
    </source>
</evidence>
<dbReference type="AlphaFoldDB" id="A0AAE5AY33"/>
<dbReference type="RefSeq" id="WP_156548581.1">
    <property type="nucleotide sequence ID" value="NZ_JABAEJ010000006.1"/>
</dbReference>
<proteinExistence type="predicted"/>
<accession>A0AAE5AY33</accession>
<protein>
    <submittedName>
        <fullName evidence="1">Uncharacterized protein</fullName>
    </submittedName>
</protein>
<dbReference type="EMBL" id="WPHM01000011">
    <property type="protein sequence ID" value="MUZ59677.1"/>
    <property type="molecule type" value="Genomic_DNA"/>
</dbReference>
<dbReference type="Proteomes" id="UP000436692">
    <property type="component" value="Unassembled WGS sequence"/>
</dbReference>